<feature type="domain" description="FtsK" evidence="4">
    <location>
        <begin position="317"/>
        <end position="531"/>
    </location>
</feature>
<protein>
    <recommendedName>
        <fullName evidence="4">FtsK domain-containing protein</fullName>
    </recommendedName>
</protein>
<gene>
    <name evidence="5" type="ORF">GTS_49090</name>
</gene>
<dbReference type="AlphaFoldDB" id="A0A4D4JFV0"/>
<reference evidence="6" key="1">
    <citation type="submission" date="2019-04" db="EMBL/GenBank/DDBJ databases">
        <title>Draft genome sequence of Pseudonocardiaceae bacterium SL3-2-4.</title>
        <authorList>
            <person name="Ningsih F."/>
            <person name="Yokota A."/>
            <person name="Sakai Y."/>
            <person name="Nanatani K."/>
            <person name="Yabe S."/>
            <person name="Oetari A."/>
            <person name="Sjamsuridzal W."/>
        </authorList>
    </citation>
    <scope>NUCLEOTIDE SEQUENCE [LARGE SCALE GENOMIC DNA]</scope>
    <source>
        <strain evidence="6">SL3-2-4</strain>
    </source>
</reference>
<keyword evidence="1 3" id="KW-0547">Nucleotide-binding</keyword>
<accession>A0A4D4JFV0</accession>
<dbReference type="InterPro" id="IPR027417">
    <property type="entry name" value="P-loop_NTPase"/>
</dbReference>
<evidence type="ECO:0000256" key="2">
    <source>
        <dbReference type="ARBA" id="ARBA00022840"/>
    </source>
</evidence>
<dbReference type="GO" id="GO:0003677">
    <property type="term" value="F:DNA binding"/>
    <property type="evidence" value="ECO:0007669"/>
    <property type="project" value="InterPro"/>
</dbReference>
<dbReference type="InterPro" id="IPR002543">
    <property type="entry name" value="FtsK_dom"/>
</dbReference>
<organism evidence="5 6">
    <name type="scientific">Gandjariella thermophila</name>
    <dbReference type="NCBI Taxonomy" id="1931992"/>
    <lineage>
        <taxon>Bacteria</taxon>
        <taxon>Bacillati</taxon>
        <taxon>Actinomycetota</taxon>
        <taxon>Actinomycetes</taxon>
        <taxon>Pseudonocardiales</taxon>
        <taxon>Pseudonocardiaceae</taxon>
        <taxon>Gandjariella</taxon>
    </lineage>
</organism>
<dbReference type="InterPro" id="IPR050206">
    <property type="entry name" value="FtsK/SpoIIIE/SftA"/>
</dbReference>
<keyword evidence="6" id="KW-1185">Reference proteome</keyword>
<evidence type="ECO:0000313" key="5">
    <source>
        <dbReference type="EMBL" id="GDY33276.1"/>
    </source>
</evidence>
<dbReference type="Proteomes" id="UP000298860">
    <property type="component" value="Unassembled WGS sequence"/>
</dbReference>
<name>A0A4D4JFV0_9PSEU</name>
<comment type="caution">
    <text evidence="5">The sequence shown here is derived from an EMBL/GenBank/DDBJ whole genome shotgun (WGS) entry which is preliminary data.</text>
</comment>
<evidence type="ECO:0000256" key="3">
    <source>
        <dbReference type="PROSITE-ProRule" id="PRU00289"/>
    </source>
</evidence>
<evidence type="ECO:0000313" key="6">
    <source>
        <dbReference type="Proteomes" id="UP000298860"/>
    </source>
</evidence>
<proteinExistence type="predicted"/>
<sequence>MSVHEPTGNTPDSVNTKDATLPVHAQSREVEPAVLDGELVAEPPGPVYERPKINRLVSRWLRSPRVPRYLKDRRQAAQAGKDLLAAILRSPLRYMGAVVRGIVAAARWWRQWVTVRDYREAAEQAEKLADKFAEIRALTLFRWKVTGAVAVAVAAALLVADLVHGPRALWIAGGGVSVALAILGRRREGSPGRKAVLAGPRTLTWTMDPQILVDAFRDAKLIGKDETLRLVERAARVGDGWAITVDLPATRKAADVIKNRDALASALAVDEVQLIVERVRGNGGHAGRVAMWVADQDPYASPPVRTPLLPMERWDAWRPVPFGRDARNRRVDLPLVWTSLLVGAIPRQGKTFAARLAAAGLILDPHTRLYVADFKAGKDWDAAAAVAHRFMSGDESEHARMLIGWLVELISEVQDRYRRMRALDDSICPESKVTPAMSRDPSLNMPITAIFIDEVQVPLEDRSPVTVEGKKLTAGEYVGELLTWLAKKGPAAGIVLVLATQRPDSKTIPSGLRAVLGSRFALRVMDWRDSNIILGEQMNTRGYDSSRLLASHKGVGILRPDGDSEAGADVLAVMVRTYYMPNEDWQTICQRGRALREAEGTLTGHAAGQDTTPVPDHAAAAKAIGAGNASSRADWRVHELPEPLASVVDYLGADLEPDGREFVPTAELTEALDLEATTLAQQMSELGCQPTRYRIPTEDGETRRVRGYLTAEIRAAIERVAADEISSSDDARGDRP</sequence>
<feature type="binding site" evidence="3">
    <location>
        <begin position="344"/>
        <end position="351"/>
    </location>
    <ligand>
        <name>ATP</name>
        <dbReference type="ChEBI" id="CHEBI:30616"/>
    </ligand>
</feature>
<dbReference type="PANTHER" id="PTHR22683">
    <property type="entry name" value="SPORULATION PROTEIN RELATED"/>
    <property type="match status" value="1"/>
</dbReference>
<dbReference type="PANTHER" id="PTHR22683:SF41">
    <property type="entry name" value="DNA TRANSLOCASE FTSK"/>
    <property type="match status" value="1"/>
</dbReference>
<dbReference type="EMBL" id="BJFL01000038">
    <property type="protein sequence ID" value="GDY33276.1"/>
    <property type="molecule type" value="Genomic_DNA"/>
</dbReference>
<dbReference type="PROSITE" id="PS50901">
    <property type="entry name" value="FTSK"/>
    <property type="match status" value="1"/>
</dbReference>
<evidence type="ECO:0000256" key="1">
    <source>
        <dbReference type="ARBA" id="ARBA00022741"/>
    </source>
</evidence>
<keyword evidence="2 3" id="KW-0067">ATP-binding</keyword>
<dbReference type="Gene3D" id="3.40.50.300">
    <property type="entry name" value="P-loop containing nucleotide triphosphate hydrolases"/>
    <property type="match status" value="1"/>
</dbReference>
<dbReference type="GO" id="GO:0005524">
    <property type="term" value="F:ATP binding"/>
    <property type="evidence" value="ECO:0007669"/>
    <property type="project" value="UniProtKB-UniRule"/>
</dbReference>
<evidence type="ECO:0000259" key="4">
    <source>
        <dbReference type="PROSITE" id="PS50901"/>
    </source>
</evidence>
<dbReference type="SUPFAM" id="SSF52540">
    <property type="entry name" value="P-loop containing nucleoside triphosphate hydrolases"/>
    <property type="match status" value="1"/>
</dbReference>